<reference evidence="2" key="2">
    <citation type="submission" date="2025-09" db="UniProtKB">
        <authorList>
            <consortium name="Ensembl"/>
        </authorList>
    </citation>
    <scope>IDENTIFICATION</scope>
</reference>
<organism evidence="2 3">
    <name type="scientific">Varanus komodoensis</name>
    <name type="common">Komodo dragon</name>
    <dbReference type="NCBI Taxonomy" id="61221"/>
    <lineage>
        <taxon>Eukaryota</taxon>
        <taxon>Metazoa</taxon>
        <taxon>Chordata</taxon>
        <taxon>Craniata</taxon>
        <taxon>Vertebrata</taxon>
        <taxon>Euteleostomi</taxon>
        <taxon>Lepidosauria</taxon>
        <taxon>Squamata</taxon>
        <taxon>Bifurcata</taxon>
        <taxon>Unidentata</taxon>
        <taxon>Episquamata</taxon>
        <taxon>Toxicofera</taxon>
        <taxon>Anguimorpha</taxon>
        <taxon>Paleoanguimorpha</taxon>
        <taxon>Varanoidea</taxon>
        <taxon>Varanidae</taxon>
        <taxon>Varanus</taxon>
    </lineage>
</organism>
<dbReference type="AlphaFoldDB" id="A0A8D2LQ33"/>
<protein>
    <submittedName>
        <fullName evidence="2">Uncharacterized protein</fullName>
    </submittedName>
</protein>
<reference evidence="2" key="1">
    <citation type="submission" date="2025-08" db="UniProtKB">
        <authorList>
            <consortium name="Ensembl"/>
        </authorList>
    </citation>
    <scope>IDENTIFICATION</scope>
</reference>
<evidence type="ECO:0000313" key="3">
    <source>
        <dbReference type="Proteomes" id="UP000694545"/>
    </source>
</evidence>
<keyword evidence="3" id="KW-1185">Reference proteome</keyword>
<proteinExistence type="predicted"/>
<feature type="region of interest" description="Disordered" evidence="1">
    <location>
        <begin position="76"/>
        <end position="99"/>
    </location>
</feature>
<evidence type="ECO:0000313" key="2">
    <source>
        <dbReference type="Ensembl" id="ENSVKKP00000025886.1"/>
    </source>
</evidence>
<dbReference type="Ensembl" id="ENSVKKT00000026518.1">
    <property type="protein sequence ID" value="ENSVKKP00000025886.1"/>
    <property type="gene ID" value="ENSVKKG00000016943.1"/>
</dbReference>
<accession>A0A8D2LQ33</accession>
<evidence type="ECO:0000256" key="1">
    <source>
        <dbReference type="SAM" id="MobiDB-lite"/>
    </source>
</evidence>
<name>A0A8D2LQ33_VARKO</name>
<sequence>MGWSQAIGKRPVRKLQLSKVQAGTPLKVLKQNERALDQPALLRHQSCGSVLAFEQFLSKIKICSVIASRCRSLVQGARSSPCGEPPDSRALSHTPAPTGHPCHHYGPSCSCSLSFYRELI</sequence>
<dbReference type="Proteomes" id="UP000694545">
    <property type="component" value="Unplaced"/>
</dbReference>